<gene>
    <name evidence="1" type="ORF">ACD661_07145</name>
</gene>
<accession>A0ABW8D6K4</accession>
<sequence length="157" mass="18104">MKFSTILKLMWIWPPFFGAGISVKSFSPDFTNIVVQMKMRFWNKNYVGTHYGGSMYSMTDPFYMLMFMQLLGKGYIVWDKSASIRYKIPAKGPIYAKFSLSLEQVEQIRQEVEEKKKIHPEFLVEITNEAGEVVAEVTKVIFIAKKEAKKQKGSIPA</sequence>
<protein>
    <submittedName>
        <fullName evidence="1">DUF4442 domain-containing protein</fullName>
    </submittedName>
</protein>
<comment type="caution">
    <text evidence="1">The sequence shown here is derived from an EMBL/GenBank/DDBJ whole genome shotgun (WGS) entry which is preliminary data.</text>
</comment>
<dbReference type="SUPFAM" id="SSF54637">
    <property type="entry name" value="Thioesterase/thiol ester dehydrase-isomerase"/>
    <property type="match status" value="1"/>
</dbReference>
<name>A0ABW8D6K4_9GAMM</name>
<dbReference type="Proteomes" id="UP001615550">
    <property type="component" value="Unassembled WGS sequence"/>
</dbReference>
<dbReference type="InterPro" id="IPR027961">
    <property type="entry name" value="DUF4442"/>
</dbReference>
<evidence type="ECO:0000313" key="2">
    <source>
        <dbReference type="Proteomes" id="UP001615550"/>
    </source>
</evidence>
<proteinExistence type="predicted"/>
<dbReference type="Pfam" id="PF14539">
    <property type="entry name" value="DUF4442"/>
    <property type="match status" value="1"/>
</dbReference>
<reference evidence="1 2" key="1">
    <citation type="submission" date="2024-08" db="EMBL/GenBank/DDBJ databases">
        <title>Draft Genome Sequence of Legionella lytica strain DSB2004, Isolated From a Fire Sprinkler System.</title>
        <authorList>
            <person name="Everhart A.D."/>
            <person name="Kidane D.T."/>
            <person name="Farone A.L."/>
            <person name="Farone M.B."/>
        </authorList>
    </citation>
    <scope>NUCLEOTIDE SEQUENCE [LARGE SCALE GENOMIC DNA]</scope>
    <source>
        <strain evidence="1 2">DSB2004</strain>
    </source>
</reference>
<dbReference type="Gene3D" id="3.10.129.10">
    <property type="entry name" value="Hotdog Thioesterase"/>
    <property type="match status" value="1"/>
</dbReference>
<dbReference type="RefSeq" id="WP_400187138.1">
    <property type="nucleotide sequence ID" value="NZ_JBGORX010000001.1"/>
</dbReference>
<dbReference type="EMBL" id="JBGORX010000001">
    <property type="protein sequence ID" value="MFJ1268327.1"/>
    <property type="molecule type" value="Genomic_DNA"/>
</dbReference>
<dbReference type="InterPro" id="IPR029069">
    <property type="entry name" value="HotDog_dom_sf"/>
</dbReference>
<keyword evidence="2" id="KW-1185">Reference proteome</keyword>
<organism evidence="1 2">
    <name type="scientific">Legionella lytica</name>
    <dbReference type="NCBI Taxonomy" id="96232"/>
    <lineage>
        <taxon>Bacteria</taxon>
        <taxon>Pseudomonadati</taxon>
        <taxon>Pseudomonadota</taxon>
        <taxon>Gammaproteobacteria</taxon>
        <taxon>Legionellales</taxon>
        <taxon>Legionellaceae</taxon>
        <taxon>Legionella</taxon>
    </lineage>
</organism>
<evidence type="ECO:0000313" key="1">
    <source>
        <dbReference type="EMBL" id="MFJ1268327.1"/>
    </source>
</evidence>